<dbReference type="EMBL" id="KZ805516">
    <property type="protein sequence ID" value="PVH94922.1"/>
    <property type="molecule type" value="Genomic_DNA"/>
</dbReference>
<evidence type="ECO:0000313" key="3">
    <source>
        <dbReference type="Proteomes" id="UP000244855"/>
    </source>
</evidence>
<reference evidence="2 3" key="1">
    <citation type="journal article" date="2018" name="Sci. Rep.">
        <title>Comparative genomics provides insights into the lifestyle and reveals functional heterogeneity of dark septate endophytic fungi.</title>
        <authorList>
            <person name="Knapp D.G."/>
            <person name="Nemeth J.B."/>
            <person name="Barry K."/>
            <person name="Hainaut M."/>
            <person name="Henrissat B."/>
            <person name="Johnson J."/>
            <person name="Kuo A."/>
            <person name="Lim J.H.P."/>
            <person name="Lipzen A."/>
            <person name="Nolan M."/>
            <person name="Ohm R.A."/>
            <person name="Tamas L."/>
            <person name="Grigoriev I.V."/>
            <person name="Spatafora J.W."/>
            <person name="Nagy L.G."/>
            <person name="Kovacs G.M."/>
        </authorList>
    </citation>
    <scope>NUCLEOTIDE SEQUENCE [LARGE SCALE GENOMIC DNA]</scope>
    <source>
        <strain evidence="2 3">DSE2036</strain>
    </source>
</reference>
<sequence>MSQPEQACTHEELTHLVEALQAEKADLIAKSQSSEVQTNQLLLQIHEKNAHILALENRIVHLETGEDESEFQDTALKFCSSSEREKILLDDYMKLKNTTASERESKLEQEIAVVVEQKDRLADENAEFKNRVADLEAKMASMAINNMQGCHVLNDLNISRRYSIH</sequence>
<organism evidence="2 3">
    <name type="scientific">Periconia macrospinosa</name>
    <dbReference type="NCBI Taxonomy" id="97972"/>
    <lineage>
        <taxon>Eukaryota</taxon>
        <taxon>Fungi</taxon>
        <taxon>Dikarya</taxon>
        <taxon>Ascomycota</taxon>
        <taxon>Pezizomycotina</taxon>
        <taxon>Dothideomycetes</taxon>
        <taxon>Pleosporomycetidae</taxon>
        <taxon>Pleosporales</taxon>
        <taxon>Massarineae</taxon>
        <taxon>Periconiaceae</taxon>
        <taxon>Periconia</taxon>
    </lineage>
</organism>
<evidence type="ECO:0000256" key="1">
    <source>
        <dbReference type="SAM" id="Coils"/>
    </source>
</evidence>
<proteinExistence type="predicted"/>
<name>A0A2V1DA10_9PLEO</name>
<feature type="coiled-coil region" evidence="1">
    <location>
        <begin position="104"/>
        <end position="145"/>
    </location>
</feature>
<dbReference type="AlphaFoldDB" id="A0A2V1DA10"/>
<gene>
    <name evidence="2" type="ORF">DM02DRAFT_633335</name>
</gene>
<dbReference type="Proteomes" id="UP000244855">
    <property type="component" value="Unassembled WGS sequence"/>
</dbReference>
<evidence type="ECO:0000313" key="2">
    <source>
        <dbReference type="EMBL" id="PVH94922.1"/>
    </source>
</evidence>
<keyword evidence="1" id="KW-0175">Coiled coil</keyword>
<keyword evidence="3" id="KW-1185">Reference proteome</keyword>
<accession>A0A2V1DA10</accession>
<protein>
    <submittedName>
        <fullName evidence="2">Uncharacterized protein</fullName>
    </submittedName>
</protein>
<feature type="coiled-coil region" evidence="1">
    <location>
        <begin position="10"/>
        <end position="37"/>
    </location>
</feature>